<comment type="function">
    <text evidence="13">Cleaves C-terminal amino acids linked to proline in peptides such as angiotensin II, III and des-Arg9-bradykinin. This cleavage occurs at acidic pH, but enzymatic activity is retained with some substrates at neutral pH.</text>
</comment>
<evidence type="ECO:0000256" key="12">
    <source>
        <dbReference type="ARBA" id="ARBA00052013"/>
    </source>
</evidence>
<keyword evidence="10" id="KW-0325">Glycoprotein</keyword>
<evidence type="ECO:0000256" key="6">
    <source>
        <dbReference type="ARBA" id="ARBA00022729"/>
    </source>
</evidence>
<evidence type="ECO:0000256" key="2">
    <source>
        <dbReference type="ARBA" id="ARBA00011079"/>
    </source>
</evidence>
<keyword evidence="8" id="KW-0865">Zymogen</keyword>
<keyword evidence="20" id="KW-1185">Reference proteome</keyword>
<evidence type="ECO:0000256" key="10">
    <source>
        <dbReference type="ARBA" id="ARBA00023180"/>
    </source>
</evidence>
<dbReference type="GO" id="GO:0004185">
    <property type="term" value="F:serine-type carboxypeptidase activity"/>
    <property type="evidence" value="ECO:0007669"/>
    <property type="project" value="UniProtKB-EC"/>
</dbReference>
<evidence type="ECO:0000313" key="19">
    <source>
        <dbReference type="EMBL" id="CAH1153829.1"/>
    </source>
</evidence>
<dbReference type="EMBL" id="OU896720">
    <property type="protein sequence ID" value="CAH1153829.1"/>
    <property type="molecule type" value="Genomic_DNA"/>
</dbReference>
<evidence type="ECO:0000256" key="4">
    <source>
        <dbReference type="ARBA" id="ARBA00022645"/>
    </source>
</evidence>
<keyword evidence="4" id="KW-0121">Carboxypeptidase</keyword>
<dbReference type="Pfam" id="PF05577">
    <property type="entry name" value="Peptidase_S28"/>
    <property type="match status" value="1"/>
</dbReference>
<dbReference type="GO" id="GO:0006508">
    <property type="term" value="P:proteolysis"/>
    <property type="evidence" value="ECO:0007669"/>
    <property type="project" value="UniProtKB-KW"/>
</dbReference>
<sequence length="486" mass="55204">MMRLSVILICFSTVIFAEEFEYLYSTKYIDVPLDHFNFRSNATFKLRYLINDTYHVQRGPIFFYTGNEGDINQFAQNTGFMYDIASTFNALLVFAEHRYYGTSLPFGNLSYTTPEYLGYLSSAQALADFAYLIDDLQSTYAATSDLKKVPVIAFGGSYGGMLAAYLRMKYPYAVAGAVASSAPIWQFRGLTPCENFNRIVTNVYEALGGVKCKDTIAKSWKIIRSLTETDEGKSNLTKLWNFCTPLKTSDDIDTLVDWLTNIYVNVAMVNYPYPTSFLADLPAYPVRAVCSKINNFDYKNDFGLLQALGEALSVYTNYTGRTTCNDIKVAANIGEKGWDFQSCTDMIMPMCSTSFDMFEDEPWDFDKYSDDCYKKFSVRPRNEQVPLLEYGGKDIKSASDIVFSNGLMDPWSSGGVLSNVSDRISAVIIPDAAHHFDLRGANANDPGSVREARRFHVKRIHKWLNKFYFENLDDPLKYKFYETNRV</sequence>
<comment type="similarity">
    <text evidence="2">Belongs to the peptidase S28 family.</text>
</comment>
<feature type="signal peptide" evidence="18">
    <location>
        <begin position="1"/>
        <end position="17"/>
    </location>
</feature>
<dbReference type="PANTHER" id="PTHR11010">
    <property type="entry name" value="PROTEASE S28 PRO-X CARBOXYPEPTIDASE-RELATED"/>
    <property type="match status" value="1"/>
</dbReference>
<evidence type="ECO:0000256" key="9">
    <source>
        <dbReference type="ARBA" id="ARBA00023157"/>
    </source>
</evidence>
<dbReference type="FunFam" id="1.20.120.980:FF:000002">
    <property type="entry name" value="lysosomal Pro-X carboxypeptidase"/>
    <property type="match status" value="1"/>
</dbReference>
<dbReference type="GO" id="GO:0008239">
    <property type="term" value="F:dipeptidyl-peptidase activity"/>
    <property type="evidence" value="ECO:0007669"/>
    <property type="project" value="TreeGrafter"/>
</dbReference>
<dbReference type="GO" id="GO:0005764">
    <property type="term" value="C:lysosome"/>
    <property type="evidence" value="ECO:0007669"/>
    <property type="project" value="UniProtKB-SubCell"/>
</dbReference>
<dbReference type="Gene3D" id="1.20.120.980">
    <property type="entry name" value="Serine carboxypeptidase S28, SKS domain"/>
    <property type="match status" value="1"/>
</dbReference>
<evidence type="ECO:0000256" key="15">
    <source>
        <dbReference type="ARBA" id="ARBA00073691"/>
    </source>
</evidence>
<gene>
    <name evidence="19" type="ORF">PHAECO_LOCUS4287</name>
</gene>
<keyword evidence="9" id="KW-1015">Disulfide bond</keyword>
<reference evidence="19" key="1">
    <citation type="submission" date="2022-01" db="EMBL/GenBank/DDBJ databases">
        <authorList>
            <person name="King R."/>
        </authorList>
    </citation>
    <scope>NUCLEOTIDE SEQUENCE</scope>
</reference>
<evidence type="ECO:0000256" key="3">
    <source>
        <dbReference type="ARBA" id="ARBA00011738"/>
    </source>
</evidence>
<dbReference type="Gene3D" id="3.40.50.1820">
    <property type="entry name" value="alpha/beta hydrolase"/>
    <property type="match status" value="1"/>
</dbReference>
<dbReference type="EC" id="3.4.16.2" evidence="14"/>
<dbReference type="InterPro" id="IPR042269">
    <property type="entry name" value="Ser_carbopepase_S28_SKS"/>
</dbReference>
<reference evidence="19" key="2">
    <citation type="submission" date="2022-10" db="EMBL/GenBank/DDBJ databases">
        <authorList>
            <consortium name="ENA_rothamsted_submissions"/>
            <consortium name="culmorum"/>
            <person name="King R."/>
        </authorList>
    </citation>
    <scope>NUCLEOTIDE SEQUENCE</scope>
</reference>
<feature type="chain" id="PRO_5040473018" description="Lysosomal Pro-X carboxypeptidase" evidence="18">
    <location>
        <begin position="18"/>
        <end position="486"/>
    </location>
</feature>
<dbReference type="Proteomes" id="UP001153737">
    <property type="component" value="Chromosome 14"/>
</dbReference>
<evidence type="ECO:0000256" key="17">
    <source>
        <dbReference type="ARBA" id="ARBA00076608"/>
    </source>
</evidence>
<name>A0A9P0DKN3_PHACE</name>
<dbReference type="SUPFAM" id="SSF53474">
    <property type="entry name" value="alpha/beta-Hydrolases"/>
    <property type="match status" value="1"/>
</dbReference>
<evidence type="ECO:0000256" key="1">
    <source>
        <dbReference type="ARBA" id="ARBA00004371"/>
    </source>
</evidence>
<evidence type="ECO:0000256" key="11">
    <source>
        <dbReference type="ARBA" id="ARBA00023228"/>
    </source>
</evidence>
<keyword evidence="6 18" id="KW-0732">Signal</keyword>
<keyword evidence="11" id="KW-0458">Lysosome</keyword>
<comment type="subunit">
    <text evidence="3">Homodimer.</text>
</comment>
<evidence type="ECO:0000256" key="18">
    <source>
        <dbReference type="SAM" id="SignalP"/>
    </source>
</evidence>
<protein>
    <recommendedName>
        <fullName evidence="15">Lysosomal Pro-X carboxypeptidase</fullName>
        <ecNumber evidence="14">3.4.16.2</ecNumber>
    </recommendedName>
    <alternativeName>
        <fullName evidence="17">Proline carboxypeptidase</fullName>
    </alternativeName>
    <alternativeName>
        <fullName evidence="16">Prolylcarboxypeptidase</fullName>
    </alternativeName>
</protein>
<dbReference type="InterPro" id="IPR029058">
    <property type="entry name" value="AB_hydrolase_fold"/>
</dbReference>
<evidence type="ECO:0000256" key="7">
    <source>
        <dbReference type="ARBA" id="ARBA00022801"/>
    </source>
</evidence>
<dbReference type="PANTHER" id="PTHR11010:SF38">
    <property type="entry name" value="LYSOSOMAL PRO-X CARBOXYPEPTIDASE"/>
    <property type="match status" value="1"/>
</dbReference>
<keyword evidence="7" id="KW-0378">Hydrolase</keyword>
<evidence type="ECO:0000313" key="20">
    <source>
        <dbReference type="Proteomes" id="UP001153737"/>
    </source>
</evidence>
<evidence type="ECO:0000256" key="14">
    <source>
        <dbReference type="ARBA" id="ARBA00066456"/>
    </source>
</evidence>
<dbReference type="InterPro" id="IPR008758">
    <property type="entry name" value="Peptidase_S28"/>
</dbReference>
<evidence type="ECO:0000256" key="13">
    <source>
        <dbReference type="ARBA" id="ARBA00059701"/>
    </source>
</evidence>
<comment type="catalytic activity">
    <reaction evidence="12">
        <text>Cleavage of a -Pro-|-Xaa bond to release a C-terminal amino acid.</text>
        <dbReference type="EC" id="3.4.16.2"/>
    </reaction>
</comment>
<organism evidence="19 20">
    <name type="scientific">Phaedon cochleariae</name>
    <name type="common">Mustard beetle</name>
    <dbReference type="NCBI Taxonomy" id="80249"/>
    <lineage>
        <taxon>Eukaryota</taxon>
        <taxon>Metazoa</taxon>
        <taxon>Ecdysozoa</taxon>
        <taxon>Arthropoda</taxon>
        <taxon>Hexapoda</taxon>
        <taxon>Insecta</taxon>
        <taxon>Pterygota</taxon>
        <taxon>Neoptera</taxon>
        <taxon>Endopterygota</taxon>
        <taxon>Coleoptera</taxon>
        <taxon>Polyphaga</taxon>
        <taxon>Cucujiformia</taxon>
        <taxon>Chrysomeloidea</taxon>
        <taxon>Chrysomelidae</taxon>
        <taxon>Chrysomelinae</taxon>
        <taxon>Chrysomelini</taxon>
        <taxon>Phaedon</taxon>
    </lineage>
</organism>
<dbReference type="AlphaFoldDB" id="A0A9P0DKN3"/>
<evidence type="ECO:0000256" key="5">
    <source>
        <dbReference type="ARBA" id="ARBA00022670"/>
    </source>
</evidence>
<accession>A0A9P0DKN3</accession>
<evidence type="ECO:0000256" key="8">
    <source>
        <dbReference type="ARBA" id="ARBA00023145"/>
    </source>
</evidence>
<proteinExistence type="inferred from homology"/>
<comment type="subcellular location">
    <subcellularLocation>
        <location evidence="1">Lysosome</location>
    </subcellularLocation>
</comment>
<evidence type="ECO:0000256" key="16">
    <source>
        <dbReference type="ARBA" id="ARBA00076475"/>
    </source>
</evidence>
<keyword evidence="5" id="KW-0645">Protease</keyword>
<dbReference type="OrthoDB" id="2130629at2759"/>